<reference evidence="1" key="1">
    <citation type="submission" date="2022-10" db="EMBL/GenBank/DDBJ databases">
        <title>Genome Sequence of Xylaria curta.</title>
        <authorList>
            <person name="Buettner E."/>
        </authorList>
    </citation>
    <scope>NUCLEOTIDE SEQUENCE</scope>
    <source>
        <strain evidence="1">Babe10</strain>
    </source>
</reference>
<evidence type="ECO:0000313" key="1">
    <source>
        <dbReference type="EMBL" id="KAJ2994424.1"/>
    </source>
</evidence>
<sequence>MKFLCLHGNGTNSNVSPHVMDNVLSLRSSSISPELNVNFGSRTAPEASLRHELSEDNYQFEFVEAAIECSMSRGIERLVSPGDKFYAYYDPEDLPNTLMLCIDQLNDYISTEGPFDGVIGFSAGAVLAAMYIVESQRRDGKAPFRCAIFLSSASSIAELQFLGFDPQHDQIQIPTLHIWGLDDHIAPTGGEDICQILNDSTSPTNNQRPTDLNGIPPNTSTPYSKESELDGNEDDPIVVCGFSLKFPQEATSPDAFWDMMMKRRCAMTDFPPNRINHNGFYQKQKTLQTLPLRGAHFIKDDPSVFDAEFFSISPNEATAMDPMQRWLLEAAYRAFENAGMPMESLAGSSTAVYTGSFSLDYMLQLSRDPEYTPTYAAVGFGLSLLANRLSWFFDLKGPSVGLDSACSSTAMALDVACNALRAGSCKMAIVAGCNLATSPEPYIWMSNISFLSPDSRCHAFDHRANGYARGEGIAVVVLKRLSDALRDGNTIRAVIRSTGSNEDGRTPGITQPSRIAQEQLILDTYQRAGLSMKHTRFFEAHGTGTQAGDPREAQAIGSSFQKYRSRDDPLYVGAVKSNIGHLEGASGLAALIKTVLVLERGIIPPNTNFEKVNPKIDQHFLNIKFPTEPKVWPSDGLRRASINSFGYGGANSHVVLDDAFNYLRLRSLKGNHNTRPSILPANGLNGPEYPEIKERVPRLMVWSAADKDGLNRMAKDLEDYYHIKETEALPNDSFLDSLAKTLSYHRSRLPWRSFALLETVAELGELESRLSVPIKASPKAPRIGFVFTGQGAQWFAMGRELFSYPSFDEEIQRATMYLQSLGCRWDVKDELFKTESLSRVDQPEFSQTLCTVLQVAIVNLLREFDVRPSAVVGHSSGEIAAAYAGGYIDQESAWKLAYFRGRCSAELYDISDSQQQGAMMSVGLSESEAQHLLKTNIDGVYPALGVSIGCVNSPKSVTLTGDNDMIDLLKVRLDDMMVPATKLRVKVAYHSQHMQPIAAKYELSIGKLSCADKAGETVPMISTVTETQLSQAQLLEPSYWAQNMVLPVKFLQAISTMCARTSTQLTKKIDKSHLRACVVDHLLEIGPHAGLQGPIRDIIRASSRQEPISYASVLKRHQSSTETMLRAMGELFCKGSILCFEAINQRSNGQHASPSMIVDLPEYPFDHTQSYWHESRLSRNYRLRNYPPSDILGVRSRDWNPSDARWRHIIRVAEMAWTEHHVVNGATLYPGPGMFAMAIESAKQLVLDKGHDDISGFVLRDVHLERPMNLSANGDVIETQICLKEMKSTNEGWSVFEFTIRTYVNDEWWTNCYGTVTVELSQSLDVWNQDQAKIQQANVSGEIARIFEDCKTRVDEKYMYTFLQQSGLEYGPMFQAVRHQYCNGQTKQAVAEVNLFDKSDETCVVHPASLDPIIHLCFTAFSRGGTQPMATHVPSFLSCLWVSNTGLNRKSESSVRAYTSIDSTSSRGFTCSGGALDSHDIGKARVWYDGLELTSVTSAQPSSHLPTPTQYCMNVDYQVALNKMTNDEIFVLLANLYGEGEDLVEFYEQVERLVLVSLERLVKSIDPASFEENDLWRTQYWKWAQHHLGNAHAGEHGVDMQLEVANANDYDQERTAAIESRNQVGRLYVAVAKHLENFFAGDLTFAELLMETDLLKNYYEEFTSSRCALQAAAYLDLLSHQKPGLKILELGGGTASATRKFVETLSHGPGGHTMASLRCERYDFTDVSSTFLKDAKEFFADFHAQMTFRTLDIERDFDEQGFENGTYDVIIAYGVLHLTADLANTLRNARKALRPGGKLIMHELLRADGWTAGFIFGLSPTWWIGAQDNRQLSPSLSSDGWDAILKENGFSGADLTLKDYDNNVAHNLGCIIATAIVQPEQIPPEPQVKGLPITVIADRNSPVQVSLAETLVPFLQDHTGSESKMEVVDFTDATIDDRTREDSLVVFLAEYGAPFLTEMDETSWAHLKDLIRTSRHLLWVSGTPGGVLKAHPSYGVIDGLARTLRTEYYDLHLVTVVLDTSEPPTKQVSHLSQIVREMLAKPPHDNYEQEYFEIDGYLHIRRLVEAEYLKTDMNAKLLPYHEVKTTVGQAQFEASKDASTGHGDVPHYVATPSVPDELDGDSVIVQVESVSLQGNDKSLPLQGELEPVFGDYCAGIVVSSSPEASFRRGDRVLVAQAGCLRSHVRVSSQNLVELPTDVSCSRACSVAPSAVAAYHALVDIAHARPGDKVLVHQGASNIGQAAIETLLRLSGIETWTTASDEDEANWITEHLSLPSDRILPTTWFERNPIMASKWKRAFDVVLSSSVASTPLLTNCVRHNGQYVFLSALPSSSSARDRQRLPPGIQYSTVHIGPQNATREALRHAVQISSNFKADNTKYLPQEFSASQLDDAFATLRAAQDQKRVVINFGGTDTIQVRVDNKPSIKLNPKATYLIAGGFGGAGRVMARWLIDRGARYLLLISRSGPCTAEAQELLAECEAKGVQVDAPLCDVSDLAALKKVLASCAEKMPPIKGCFQSVMVVTERIFERMEFQDWKVTTDPKVKGSWNLHSELPRDLDFFILLSSMMGIIGRGSLSAYAAATHTKTP</sequence>
<organism evidence="1 2">
    <name type="scientific">Xylaria curta</name>
    <dbReference type="NCBI Taxonomy" id="42375"/>
    <lineage>
        <taxon>Eukaryota</taxon>
        <taxon>Fungi</taxon>
        <taxon>Dikarya</taxon>
        <taxon>Ascomycota</taxon>
        <taxon>Pezizomycotina</taxon>
        <taxon>Sordariomycetes</taxon>
        <taxon>Xylariomycetidae</taxon>
        <taxon>Xylariales</taxon>
        <taxon>Xylariaceae</taxon>
        <taxon>Xylaria</taxon>
    </lineage>
</organism>
<accession>A0ACC1PM64</accession>
<evidence type="ECO:0000313" key="2">
    <source>
        <dbReference type="Proteomes" id="UP001143856"/>
    </source>
</evidence>
<proteinExistence type="predicted"/>
<comment type="caution">
    <text evidence="1">The sequence shown here is derived from an EMBL/GenBank/DDBJ whole genome shotgun (WGS) entry which is preliminary data.</text>
</comment>
<dbReference type="Proteomes" id="UP001143856">
    <property type="component" value="Unassembled WGS sequence"/>
</dbReference>
<name>A0ACC1PM64_9PEZI</name>
<gene>
    <name evidence="1" type="ORF">NUW58_g1566</name>
</gene>
<dbReference type="EMBL" id="JAPDGR010000173">
    <property type="protein sequence ID" value="KAJ2994424.1"/>
    <property type="molecule type" value="Genomic_DNA"/>
</dbReference>
<keyword evidence="2" id="KW-1185">Reference proteome</keyword>
<protein>
    <submittedName>
        <fullName evidence="1">Uncharacterized protein</fullName>
    </submittedName>
</protein>